<evidence type="ECO:0000256" key="3">
    <source>
        <dbReference type="ARBA" id="ARBA00011738"/>
    </source>
</evidence>
<dbReference type="STRING" id="872965.SE16_10060"/>
<comment type="subunit">
    <text evidence="3 7">Homodimer.</text>
</comment>
<dbReference type="PATRIC" id="fig|872965.6.peg.2060"/>
<dbReference type="EMBL" id="LGKN01000005">
    <property type="protein sequence ID" value="KPL87876.1"/>
    <property type="molecule type" value="Genomic_DNA"/>
</dbReference>
<sequence>MDIRQEFQHKLESLVGDVLRLGSMVDVALQKAVRALVEDDISLAQQVVAEDEQMNRLRYYIEEHSVALIATQQPLARDLRTIIAVMYLATNLERMGDHAAGVARLVLRMHDVPYPRELLPTFEQMSHIGREMLRDALNAFINNDEVTARQIGMRDDELDDLYNDLVQRLIREIAQQPEYAQGLTYLLWVAHNLERIGDRVTNICERTIYMVSGELVEFVDDMGASSFLE</sequence>
<evidence type="ECO:0000256" key="5">
    <source>
        <dbReference type="ARBA" id="ARBA00022490"/>
    </source>
</evidence>
<keyword evidence="6 7" id="KW-0592">Phosphate transport</keyword>
<dbReference type="Proteomes" id="UP000037784">
    <property type="component" value="Unassembled WGS sequence"/>
</dbReference>
<dbReference type="RefSeq" id="WP_054494009.1">
    <property type="nucleotide sequence ID" value="NZ_BBZA01000242.1"/>
</dbReference>
<gene>
    <name evidence="9" type="primary">phoU</name>
    <name evidence="9" type="ORF">ARMA_2731</name>
    <name evidence="10" type="ORF">SE16_10060</name>
</gene>
<dbReference type="SUPFAM" id="SSF109755">
    <property type="entry name" value="PhoU-like"/>
    <property type="match status" value="1"/>
</dbReference>
<evidence type="ECO:0000313" key="11">
    <source>
        <dbReference type="Proteomes" id="UP000037784"/>
    </source>
</evidence>
<dbReference type="Proteomes" id="UP000050502">
    <property type="component" value="Unassembled WGS sequence"/>
</dbReference>
<comment type="function">
    <text evidence="7">Plays a role in the regulation of phosphate uptake.</text>
</comment>
<dbReference type="EMBL" id="BBZA01000242">
    <property type="protein sequence ID" value="GAP64308.1"/>
    <property type="molecule type" value="Genomic_DNA"/>
</dbReference>
<protein>
    <recommendedName>
        <fullName evidence="7">Phosphate-specific transport system accessory protein PhoU</fullName>
    </recommendedName>
</protein>
<dbReference type="PANTHER" id="PTHR42930">
    <property type="entry name" value="PHOSPHATE-SPECIFIC TRANSPORT SYSTEM ACCESSORY PROTEIN PHOU"/>
    <property type="match status" value="1"/>
</dbReference>
<dbReference type="FunFam" id="1.20.58.220:FF:000004">
    <property type="entry name" value="Phosphate-specific transport system accessory protein PhoU"/>
    <property type="match status" value="1"/>
</dbReference>
<dbReference type="NCBIfam" id="TIGR02135">
    <property type="entry name" value="phoU_full"/>
    <property type="match status" value="1"/>
</dbReference>
<evidence type="ECO:0000313" key="9">
    <source>
        <dbReference type="EMBL" id="GAP64308.1"/>
    </source>
</evidence>
<proteinExistence type="inferred from homology"/>
<evidence type="ECO:0000256" key="7">
    <source>
        <dbReference type="PIRNR" id="PIRNR003107"/>
    </source>
</evidence>
<dbReference type="InterPro" id="IPR028366">
    <property type="entry name" value="PhoU"/>
</dbReference>
<dbReference type="InterPro" id="IPR038078">
    <property type="entry name" value="PhoU-like_sf"/>
</dbReference>
<dbReference type="GO" id="GO:0005737">
    <property type="term" value="C:cytoplasm"/>
    <property type="evidence" value="ECO:0007669"/>
    <property type="project" value="UniProtKB-SubCell"/>
</dbReference>
<feature type="domain" description="PhoU" evidence="8">
    <location>
        <begin position="19"/>
        <end position="106"/>
    </location>
</feature>
<evidence type="ECO:0000256" key="2">
    <source>
        <dbReference type="ARBA" id="ARBA00008107"/>
    </source>
</evidence>
<dbReference type="InterPro" id="IPR026022">
    <property type="entry name" value="PhoU_dom"/>
</dbReference>
<feature type="domain" description="PhoU" evidence="8">
    <location>
        <begin position="123"/>
        <end position="207"/>
    </location>
</feature>
<evidence type="ECO:0000259" key="8">
    <source>
        <dbReference type="Pfam" id="PF01895"/>
    </source>
</evidence>
<dbReference type="PIRSF" id="PIRSF003107">
    <property type="entry name" value="PhoU"/>
    <property type="match status" value="1"/>
</dbReference>
<dbReference type="AlphaFoldDB" id="A0A0N0RFU3"/>
<organism evidence="9 11">
    <name type="scientific">Ardenticatena maritima</name>
    <dbReference type="NCBI Taxonomy" id="872965"/>
    <lineage>
        <taxon>Bacteria</taxon>
        <taxon>Bacillati</taxon>
        <taxon>Chloroflexota</taxon>
        <taxon>Ardenticatenia</taxon>
        <taxon>Ardenticatenales</taxon>
        <taxon>Ardenticatenaceae</taxon>
        <taxon>Ardenticatena</taxon>
    </lineage>
</organism>
<reference evidence="11" key="3">
    <citation type="submission" date="2015-08" db="EMBL/GenBank/DDBJ databases">
        <title>Draft Genome Sequence of a Heterotrophic Facultative Anaerobic Bacterium Ardenticatena maritima Strain 110S.</title>
        <authorList>
            <person name="Kawaichi S."/>
            <person name="Yoshida T."/>
            <person name="Sako Y."/>
            <person name="Nakamura R."/>
        </authorList>
    </citation>
    <scope>NUCLEOTIDE SEQUENCE [LARGE SCALE GENOMIC DNA]</scope>
    <source>
        <strain evidence="11">110S</strain>
    </source>
</reference>
<dbReference type="GO" id="GO:0030643">
    <property type="term" value="P:intracellular phosphate ion homeostasis"/>
    <property type="evidence" value="ECO:0007669"/>
    <property type="project" value="InterPro"/>
</dbReference>
<evidence type="ECO:0000256" key="1">
    <source>
        <dbReference type="ARBA" id="ARBA00004496"/>
    </source>
</evidence>
<evidence type="ECO:0000313" key="12">
    <source>
        <dbReference type="Proteomes" id="UP000050502"/>
    </source>
</evidence>
<dbReference type="PANTHER" id="PTHR42930:SF3">
    <property type="entry name" value="PHOSPHATE-SPECIFIC TRANSPORT SYSTEM ACCESSORY PROTEIN PHOU"/>
    <property type="match status" value="1"/>
</dbReference>
<keyword evidence="5 7" id="KW-0963">Cytoplasm</keyword>
<keyword evidence="4 7" id="KW-0813">Transport</keyword>
<dbReference type="Gene3D" id="1.20.58.220">
    <property type="entry name" value="Phosphate transport system protein phou homolog 2, domain 2"/>
    <property type="match status" value="1"/>
</dbReference>
<dbReference type="GO" id="GO:0006817">
    <property type="term" value="P:phosphate ion transport"/>
    <property type="evidence" value="ECO:0007669"/>
    <property type="project" value="UniProtKB-KW"/>
</dbReference>
<comment type="similarity">
    <text evidence="2 7">Belongs to the PhoU family.</text>
</comment>
<keyword evidence="11" id="KW-1185">Reference proteome</keyword>
<accession>A0A0N0RFU3</accession>
<dbReference type="Pfam" id="PF01895">
    <property type="entry name" value="PhoU"/>
    <property type="match status" value="2"/>
</dbReference>
<comment type="caution">
    <text evidence="9">The sequence shown here is derived from an EMBL/GenBank/DDBJ whole genome shotgun (WGS) entry which is preliminary data.</text>
</comment>
<evidence type="ECO:0000256" key="6">
    <source>
        <dbReference type="ARBA" id="ARBA00022592"/>
    </source>
</evidence>
<reference evidence="10 12" key="2">
    <citation type="submission" date="2015-07" db="EMBL/GenBank/DDBJ databases">
        <title>Whole genome sequence of Ardenticatena maritima DSM 23922.</title>
        <authorList>
            <person name="Hemp J."/>
            <person name="Ward L.M."/>
            <person name="Pace L.A."/>
            <person name="Fischer W.W."/>
        </authorList>
    </citation>
    <scope>NUCLEOTIDE SEQUENCE [LARGE SCALE GENOMIC DNA]</scope>
    <source>
        <strain evidence="10 12">110S</strain>
    </source>
</reference>
<dbReference type="GO" id="GO:0045936">
    <property type="term" value="P:negative regulation of phosphate metabolic process"/>
    <property type="evidence" value="ECO:0007669"/>
    <property type="project" value="InterPro"/>
</dbReference>
<reference evidence="9 11" key="1">
    <citation type="journal article" date="2015" name="Genome Announc.">
        <title>Draft Genome Sequence of a Heterotrophic Facultative Anaerobic Thermophilic Bacterium, Ardenticatena maritima Strain 110ST.</title>
        <authorList>
            <person name="Kawaichi S."/>
            <person name="Yoshida T."/>
            <person name="Sako Y."/>
            <person name="Nakamura R."/>
        </authorList>
    </citation>
    <scope>NUCLEOTIDE SEQUENCE [LARGE SCALE GENOMIC DNA]</scope>
    <source>
        <strain evidence="9 11">110S</strain>
    </source>
</reference>
<dbReference type="OrthoDB" id="9814256at2"/>
<evidence type="ECO:0000256" key="4">
    <source>
        <dbReference type="ARBA" id="ARBA00022448"/>
    </source>
</evidence>
<dbReference type="InParanoid" id="A0A0N0RFU3"/>
<comment type="subcellular location">
    <subcellularLocation>
        <location evidence="1 7">Cytoplasm</location>
    </subcellularLocation>
</comment>
<name>A0A0N0RFU3_9CHLR</name>
<evidence type="ECO:0000313" key="10">
    <source>
        <dbReference type="EMBL" id="KPL87876.1"/>
    </source>
</evidence>